<evidence type="ECO:0008006" key="3">
    <source>
        <dbReference type="Google" id="ProtNLM"/>
    </source>
</evidence>
<dbReference type="EMBL" id="JAVIJC010000097">
    <property type="protein sequence ID" value="MDX8496720.1"/>
    <property type="molecule type" value="Genomic_DNA"/>
</dbReference>
<keyword evidence="2" id="KW-1185">Reference proteome</keyword>
<dbReference type="RefSeq" id="WP_320230377.1">
    <property type="nucleotide sequence ID" value="NZ_JAVIJC010000097.1"/>
</dbReference>
<evidence type="ECO:0000313" key="2">
    <source>
        <dbReference type="Proteomes" id="UP001271249"/>
    </source>
</evidence>
<evidence type="ECO:0000313" key="1">
    <source>
        <dbReference type="EMBL" id="MDX8496720.1"/>
    </source>
</evidence>
<name>A0ABU4ZBN8_9HYPH</name>
<reference evidence="1 2" key="1">
    <citation type="submission" date="2023-08" db="EMBL/GenBank/DDBJ databases">
        <title>Implementing the SeqCode for naming new Mesorhizobium species isolated from Vachellia karroo root nodules.</title>
        <authorList>
            <person name="Van Lill M."/>
        </authorList>
    </citation>
    <scope>NUCLEOTIDE SEQUENCE [LARGE SCALE GENOMIC DNA]</scope>
    <source>
        <strain evidence="1 2">VK22B</strain>
    </source>
</reference>
<dbReference type="Proteomes" id="UP001271249">
    <property type="component" value="Unassembled WGS sequence"/>
</dbReference>
<gene>
    <name evidence="1" type="ORF">RFN29_35125</name>
</gene>
<sequence>MRLTVEQAIAHEIAGLRGRATEREAIVRIGAFHRRAMDLYPSKKGAVGRSPVACVGHTAAKVLLDFPVQRIKPIQPDPLKYLVPGAAQRVQREVRPLTSGASGPNGDARRTVFGFQNVLAPDRMAAAGRELLAVEQVELVRMIANARRPVGEHLGIKSGVRPYVRLCR</sequence>
<organism evidence="1 2">
    <name type="scientific">Mesorhizobium captivum</name>
    <dbReference type="NCBI Taxonomy" id="3072319"/>
    <lineage>
        <taxon>Bacteria</taxon>
        <taxon>Pseudomonadati</taxon>
        <taxon>Pseudomonadota</taxon>
        <taxon>Alphaproteobacteria</taxon>
        <taxon>Hyphomicrobiales</taxon>
        <taxon>Phyllobacteriaceae</taxon>
        <taxon>Mesorhizobium</taxon>
    </lineage>
</organism>
<comment type="caution">
    <text evidence="1">The sequence shown here is derived from an EMBL/GenBank/DDBJ whole genome shotgun (WGS) entry which is preliminary data.</text>
</comment>
<accession>A0ABU4ZBN8</accession>
<protein>
    <recommendedName>
        <fullName evidence="3">Transposase</fullName>
    </recommendedName>
</protein>
<proteinExistence type="predicted"/>